<dbReference type="InterPro" id="IPR040079">
    <property type="entry name" value="Glutathione_S-Trfase"/>
</dbReference>
<dbReference type="EC" id="2.5.1.18" evidence="3"/>
<dbReference type="InterPro" id="IPR010987">
    <property type="entry name" value="Glutathione-S-Trfase_C-like"/>
</dbReference>
<comment type="caution">
    <text evidence="3">The sequence shown here is derived from an EMBL/GenBank/DDBJ whole genome shotgun (WGS) entry which is preliminary data.</text>
</comment>
<dbReference type="EMBL" id="ADMT01000079">
    <property type="protein sequence ID" value="EFF83993.1"/>
    <property type="molecule type" value="Genomic_DNA"/>
</dbReference>
<dbReference type="Pfam" id="PF02798">
    <property type="entry name" value="GST_N"/>
    <property type="match status" value="1"/>
</dbReference>
<dbReference type="Pfam" id="PF14497">
    <property type="entry name" value="GST_C_3"/>
    <property type="match status" value="1"/>
</dbReference>
<dbReference type="InterPro" id="IPR036249">
    <property type="entry name" value="Thioredoxin-like_sf"/>
</dbReference>
<sequence>MAGIKMITLHYLQCSRSFRILWALEELGIDYQVEYYQRSPNYTAPESLKQIHPLGKAPILVDDAQVIVESAVILDYLQQRYDEQQQFKPQHMEDQHQYLYWMHYAEGSLMPLLVMTLVLNSVSKHVPWVIRPIANKITDGVKAGFVRPRVKEHIIYLEDYLAEHDYFAGAFSFADIQMAFPLMALQKRLHGKYPNIQAFVQRVQERAAFQRAEQKSLDSECV</sequence>
<dbReference type="SFLD" id="SFLDG00358">
    <property type="entry name" value="Main_(cytGST)"/>
    <property type="match status" value="1"/>
</dbReference>
<feature type="domain" description="GST N-terminal" evidence="1">
    <location>
        <begin position="4"/>
        <end position="85"/>
    </location>
</feature>
<dbReference type="PANTHER" id="PTHR44051">
    <property type="entry name" value="GLUTATHIONE S-TRANSFERASE-RELATED"/>
    <property type="match status" value="1"/>
</dbReference>
<evidence type="ECO:0000259" key="2">
    <source>
        <dbReference type="PROSITE" id="PS50405"/>
    </source>
</evidence>
<dbReference type="Proteomes" id="UP000003085">
    <property type="component" value="Unassembled WGS sequence"/>
</dbReference>
<dbReference type="PROSITE" id="PS50404">
    <property type="entry name" value="GST_NTER"/>
    <property type="match status" value="1"/>
</dbReference>
<dbReference type="InterPro" id="IPR004046">
    <property type="entry name" value="GST_C"/>
</dbReference>
<dbReference type="SFLD" id="SFLDG01150">
    <property type="entry name" value="Main.1:_Beta-like"/>
    <property type="match status" value="1"/>
</dbReference>
<proteinExistence type="predicted"/>
<dbReference type="SFLD" id="SFLDS00019">
    <property type="entry name" value="Glutathione_Transferase_(cytos"/>
    <property type="match status" value="1"/>
</dbReference>
<protein>
    <submittedName>
        <fullName evidence="3">Glutathione S-transferase, N-terminal domain protein</fullName>
        <ecNumber evidence="3">2.5.1.18</ecNumber>
    </submittedName>
</protein>
<evidence type="ECO:0000313" key="4">
    <source>
        <dbReference type="Proteomes" id="UP000003085"/>
    </source>
</evidence>
<dbReference type="SUPFAM" id="SSF47616">
    <property type="entry name" value="GST C-terminal domain-like"/>
    <property type="match status" value="1"/>
</dbReference>
<dbReference type="SUPFAM" id="SSF52833">
    <property type="entry name" value="Thioredoxin-like"/>
    <property type="match status" value="1"/>
</dbReference>
<reference evidence="4" key="1">
    <citation type="submission" date="2010-03" db="EMBL/GenBank/DDBJ databases">
        <title>Complete sequence of Mobiluncus curtisii ATCC 43063.</title>
        <authorList>
            <person name="Muzny D."/>
            <person name="Qin X."/>
            <person name="Deng J."/>
            <person name="Jiang H."/>
            <person name="Liu Y."/>
            <person name="Qu J."/>
            <person name="Song X.-Z."/>
            <person name="Zhang L."/>
            <person name="Thornton R."/>
            <person name="Coyle M."/>
            <person name="Francisco L."/>
            <person name="Jackson L."/>
            <person name="Javaid M."/>
            <person name="Korchina V."/>
            <person name="Kovar C."/>
            <person name="Mata R."/>
            <person name="Mathew T."/>
            <person name="Ngo R."/>
            <person name="Nguyen L."/>
            <person name="Nguyen N."/>
            <person name="Okwuonu G."/>
            <person name="Ongeri F."/>
            <person name="Pham C."/>
            <person name="Simmons D."/>
            <person name="Wilczek-Boney K."/>
            <person name="Hale W."/>
            <person name="Jakkamsetti A."/>
            <person name="Pham P."/>
            <person name="Ruth R."/>
            <person name="San Lucas F."/>
            <person name="Warren J."/>
            <person name="Zhang J."/>
            <person name="Zhao Z."/>
            <person name="Zhou C."/>
            <person name="Zhu D."/>
            <person name="Lee S."/>
            <person name="Bess C."/>
            <person name="Blankenburg K."/>
            <person name="Forbes L."/>
            <person name="Fu Q."/>
            <person name="Gubbala S."/>
            <person name="Hirani K."/>
            <person name="Jayaseelan J.C."/>
            <person name="Lara F."/>
            <person name="Munidasa M."/>
            <person name="Palculict T."/>
            <person name="Patil S."/>
            <person name="Pu L.-L."/>
            <person name="Saada N."/>
            <person name="Tang L."/>
            <person name="Weissenberger G."/>
            <person name="Zhu Y."/>
            <person name="Hemphill L."/>
            <person name="Shang Y."/>
            <person name="Youmans B."/>
            <person name="Ayvaz T."/>
            <person name="Ross M."/>
            <person name="Santibanez J."/>
            <person name="Aqrawi P."/>
            <person name="Gross S."/>
            <person name="Joshi V."/>
            <person name="Fowler G."/>
            <person name="Nazareth L."/>
            <person name="Reid J."/>
            <person name="Worley K."/>
            <person name="Petrosino J."/>
            <person name="Highlander S."/>
            <person name="Gibbs R."/>
            <person name="Gibbs R."/>
        </authorList>
    </citation>
    <scope>NUCLEOTIDE SEQUENCE [LARGE SCALE GENOMIC DNA]</scope>
    <source>
        <strain evidence="4">ATCC 19194</strain>
    </source>
</reference>
<name>D4XLC8_ACIHA</name>
<evidence type="ECO:0000259" key="1">
    <source>
        <dbReference type="PROSITE" id="PS50404"/>
    </source>
</evidence>
<dbReference type="CDD" id="cd03189">
    <property type="entry name" value="GST_C_GTT1_like"/>
    <property type="match status" value="1"/>
</dbReference>
<evidence type="ECO:0000313" key="3">
    <source>
        <dbReference type="EMBL" id="EFF83993.1"/>
    </source>
</evidence>
<dbReference type="Gene3D" id="3.40.30.10">
    <property type="entry name" value="Glutaredoxin"/>
    <property type="match status" value="1"/>
</dbReference>
<dbReference type="AlphaFoldDB" id="D4XLC8"/>
<dbReference type="InterPro" id="IPR004045">
    <property type="entry name" value="Glutathione_S-Trfase_N"/>
</dbReference>
<accession>D4XLC8</accession>
<dbReference type="PANTHER" id="PTHR44051:SF9">
    <property type="entry name" value="GLUTATHIONE S-TRANSFERASE 1"/>
    <property type="match status" value="1"/>
</dbReference>
<keyword evidence="3" id="KW-0808">Transferase</keyword>
<organism evidence="3 4">
    <name type="scientific">Acinetobacter haemolyticus ATCC 19194</name>
    <dbReference type="NCBI Taxonomy" id="707232"/>
    <lineage>
        <taxon>Bacteria</taxon>
        <taxon>Pseudomonadati</taxon>
        <taxon>Pseudomonadota</taxon>
        <taxon>Gammaproteobacteria</taxon>
        <taxon>Moraxellales</taxon>
        <taxon>Moraxellaceae</taxon>
        <taxon>Acinetobacter</taxon>
    </lineage>
</organism>
<dbReference type="InterPro" id="IPR036282">
    <property type="entry name" value="Glutathione-S-Trfase_C_sf"/>
</dbReference>
<dbReference type="Gene3D" id="1.20.1050.10">
    <property type="match status" value="1"/>
</dbReference>
<dbReference type="GO" id="GO:0004364">
    <property type="term" value="F:glutathione transferase activity"/>
    <property type="evidence" value="ECO:0007669"/>
    <property type="project" value="UniProtKB-EC"/>
</dbReference>
<dbReference type="PROSITE" id="PS50405">
    <property type="entry name" value="GST_CTER"/>
    <property type="match status" value="1"/>
</dbReference>
<gene>
    <name evidence="3" type="ORF">HMP0015_0520</name>
</gene>
<dbReference type="HOGENOM" id="CLU_011226_15_5_6"/>
<dbReference type="CDD" id="cd03046">
    <property type="entry name" value="GST_N_GTT1_like"/>
    <property type="match status" value="1"/>
</dbReference>
<feature type="domain" description="GST C-terminal" evidence="2">
    <location>
        <begin position="91"/>
        <end position="222"/>
    </location>
</feature>